<gene>
    <name evidence="1" type="ORF">MT2528_1205</name>
    <name evidence="2" type="ORF">NVI5450_1177</name>
</gene>
<name>A0A1L0AM87_9GAMM</name>
<evidence type="ECO:0000313" key="3">
    <source>
        <dbReference type="Proteomes" id="UP000182660"/>
    </source>
</evidence>
<reference evidence="2 4" key="2">
    <citation type="submission" date="2016-11" db="EMBL/GenBank/DDBJ databases">
        <authorList>
            <person name="Jaros S."/>
            <person name="Januszkiewicz K."/>
            <person name="Wedrychowicz H."/>
        </authorList>
    </citation>
    <scope>NUCLEOTIDE SEQUENCE [LARGE SCALE GENOMIC DNA]</scope>
    <source>
        <strain evidence="2">NVI 5450</strain>
    </source>
</reference>
<reference evidence="1 3" key="1">
    <citation type="submission" date="2016-11" db="EMBL/GenBank/DDBJ databases">
        <authorList>
            <person name="Klemetsen T."/>
        </authorList>
    </citation>
    <scope>NUCLEOTIDE SEQUENCE [LARGE SCALE GENOMIC DNA]</scope>
    <source>
        <strain evidence="1">MT 2528</strain>
    </source>
</reference>
<dbReference type="Proteomes" id="UP000182660">
    <property type="component" value="Unassembled WGS sequence"/>
</dbReference>
<dbReference type="Proteomes" id="UP000183794">
    <property type="component" value="Unassembled WGS sequence"/>
</dbReference>
<accession>A0A1L0AM87</accession>
<keyword evidence="3" id="KW-1185">Reference proteome</keyword>
<protein>
    <submittedName>
        <fullName evidence="2">Uncharacterized protein</fullName>
    </submittedName>
</protein>
<evidence type="ECO:0000313" key="1">
    <source>
        <dbReference type="EMBL" id="SGY87133.1"/>
    </source>
</evidence>
<dbReference type="EMBL" id="FPLJ01000033">
    <property type="protein sequence ID" value="SGY87133.1"/>
    <property type="molecule type" value="Genomic_DNA"/>
</dbReference>
<dbReference type="GeneID" id="80402751"/>
<proteinExistence type="predicted"/>
<evidence type="ECO:0000313" key="2">
    <source>
        <dbReference type="EMBL" id="SGY90951.1"/>
    </source>
</evidence>
<dbReference type="AlphaFoldDB" id="A0A1L0AM87"/>
<dbReference type="RefSeq" id="WP_256597814.1">
    <property type="nucleotide sequence ID" value="NZ_CAWQZC010000041.1"/>
</dbReference>
<evidence type="ECO:0000313" key="4">
    <source>
        <dbReference type="Proteomes" id="UP000183794"/>
    </source>
</evidence>
<organism evidence="2 4">
    <name type="scientific">Moritella viscosa</name>
    <dbReference type="NCBI Taxonomy" id="80854"/>
    <lineage>
        <taxon>Bacteria</taxon>
        <taxon>Pseudomonadati</taxon>
        <taxon>Pseudomonadota</taxon>
        <taxon>Gammaproteobacteria</taxon>
        <taxon>Alteromonadales</taxon>
        <taxon>Moritellaceae</taxon>
        <taxon>Moritella</taxon>
    </lineage>
</organism>
<dbReference type="EMBL" id="FPLD01000038">
    <property type="protein sequence ID" value="SGY90951.1"/>
    <property type="molecule type" value="Genomic_DNA"/>
</dbReference>
<sequence>MNTLPDDPEQLKKMSLELQLVVSQKDCELAEKDKELNEKVLKIT</sequence>